<protein>
    <submittedName>
        <fullName evidence="1">Uncharacterized protein</fullName>
    </submittedName>
</protein>
<dbReference type="Ensembl" id="ENSSSCT00070042784.1">
    <property type="protein sequence ID" value="ENSSSCP00070035983.1"/>
    <property type="gene ID" value="ENSSSCG00070021522.1"/>
</dbReference>
<reference evidence="1" key="2">
    <citation type="submission" date="2025-05" db="UniProtKB">
        <authorList>
            <consortium name="Ensembl"/>
        </authorList>
    </citation>
    <scope>IDENTIFICATION</scope>
</reference>
<dbReference type="Proteomes" id="UP000694726">
    <property type="component" value="Unplaced"/>
</dbReference>
<evidence type="ECO:0000313" key="2">
    <source>
        <dbReference type="Proteomes" id="UP000314985"/>
    </source>
</evidence>
<proteinExistence type="predicted"/>
<dbReference type="Proteomes" id="UP000314985">
    <property type="component" value="Chromosome 17"/>
</dbReference>
<evidence type="ECO:0000313" key="1">
    <source>
        <dbReference type="Ensembl" id="ENSSSCP00070035983.1"/>
    </source>
</evidence>
<dbReference type="AlphaFoldDB" id="A0A4X1V303"/>
<dbReference type="Ensembl" id="ENSSSCT00015003395.1">
    <property type="protein sequence ID" value="ENSSSCP00015001134.1"/>
    <property type="gene ID" value="ENSSSCG00015002736.1"/>
</dbReference>
<sequence>MHRAITPSAYLPSPDYYKRLDHLQQGLRDRYGLPGRGRGVVSNAVGIFCFLDHRNILTKEIMF</sequence>
<reference evidence="1 2" key="1">
    <citation type="submission" date="2017-08" db="EMBL/GenBank/DDBJ databases">
        <title>USMARCv1.0.</title>
        <authorList>
            <person name="Hannum G.I."/>
            <person name="Koren S."/>
            <person name="Schroeder S.G."/>
            <person name="Chin S.C."/>
            <person name="Nonneman D.J."/>
            <person name="Becker S.A."/>
            <person name="Rosen B.D."/>
            <person name="Bickhart D.M."/>
            <person name="Putnam N.H."/>
            <person name="Green R.E."/>
            <person name="Tuggle C.K."/>
            <person name="Liu H."/>
            <person name="Rohrer G.A."/>
            <person name="Warr A."/>
            <person name="Hall R."/>
            <person name="Kim K."/>
            <person name="Hume D.A."/>
            <person name="Talbot R."/>
            <person name="Chow W."/>
            <person name="Howe K."/>
            <person name="Schwartz A.S."/>
            <person name="Watson M."/>
            <person name="Archibald A.L."/>
            <person name="Phillippy A.M."/>
            <person name="Smith T.P.L."/>
        </authorList>
    </citation>
    <scope>NUCLEOTIDE SEQUENCE [LARGE SCALE GENOMIC DNA]</scope>
</reference>
<name>A0A4X1V303_PIG</name>
<organism evidence="1 2">
    <name type="scientific">Sus scrofa</name>
    <name type="common">Pig</name>
    <dbReference type="NCBI Taxonomy" id="9823"/>
    <lineage>
        <taxon>Eukaryota</taxon>
        <taxon>Metazoa</taxon>
        <taxon>Chordata</taxon>
        <taxon>Craniata</taxon>
        <taxon>Vertebrata</taxon>
        <taxon>Euteleostomi</taxon>
        <taxon>Mammalia</taxon>
        <taxon>Eutheria</taxon>
        <taxon>Laurasiatheria</taxon>
        <taxon>Artiodactyla</taxon>
        <taxon>Suina</taxon>
        <taxon>Suidae</taxon>
        <taxon>Sus</taxon>
    </lineage>
</organism>
<dbReference type="ExpressionAtlas" id="A0A4X1V303">
    <property type="expression patterns" value="baseline"/>
</dbReference>
<accession>A0A4X1V303</accession>